<organism evidence="2 3">
    <name type="scientific">Maricaulis virginensis</name>
    <dbReference type="NCBI Taxonomy" id="144022"/>
    <lineage>
        <taxon>Bacteria</taxon>
        <taxon>Pseudomonadati</taxon>
        <taxon>Pseudomonadota</taxon>
        <taxon>Alphaproteobacteria</taxon>
        <taxon>Maricaulales</taxon>
        <taxon>Maricaulaceae</taxon>
        <taxon>Maricaulis</taxon>
    </lineage>
</organism>
<proteinExistence type="predicted"/>
<comment type="caution">
    <text evidence="2">The sequence shown here is derived from an EMBL/GenBank/DDBJ whole genome shotgun (WGS) entry which is preliminary data.</text>
</comment>
<dbReference type="EMBL" id="BSFE01000001">
    <property type="protein sequence ID" value="GLK50546.1"/>
    <property type="molecule type" value="Genomic_DNA"/>
</dbReference>
<reference evidence="2" key="2">
    <citation type="submission" date="2023-01" db="EMBL/GenBank/DDBJ databases">
        <authorList>
            <person name="Sun Q."/>
            <person name="Evtushenko L."/>
        </authorList>
    </citation>
    <scope>NUCLEOTIDE SEQUENCE</scope>
    <source>
        <strain evidence="2">VKM B-1513</strain>
    </source>
</reference>
<dbReference type="PANTHER" id="PTHR12117:SF0">
    <property type="entry name" value="PROLYL 3-HYDROXYLASE OGFOD1"/>
    <property type="match status" value="1"/>
</dbReference>
<dbReference type="Pfam" id="PF13640">
    <property type="entry name" value="2OG-FeII_Oxy_3"/>
    <property type="match status" value="1"/>
</dbReference>
<name>A0A9W6MM68_9PROT</name>
<evidence type="ECO:0000259" key="1">
    <source>
        <dbReference type="Pfam" id="PF13640"/>
    </source>
</evidence>
<keyword evidence="3" id="KW-1185">Reference proteome</keyword>
<gene>
    <name evidence="2" type="ORF">GCM10017621_00540</name>
</gene>
<dbReference type="Gene3D" id="2.60.120.620">
    <property type="entry name" value="q2cbj1_9rhob like domain"/>
    <property type="match status" value="1"/>
</dbReference>
<dbReference type="Proteomes" id="UP001143486">
    <property type="component" value="Unassembled WGS sequence"/>
</dbReference>
<accession>A0A9W6MM68</accession>
<protein>
    <recommendedName>
        <fullName evidence="1">Prolyl 4-hydroxylase alpha subunit Fe(2+) 2OG dioxygenase domain-containing protein</fullName>
    </recommendedName>
</protein>
<dbReference type="InterPro" id="IPR044862">
    <property type="entry name" value="Pro_4_hyd_alph_FE2OG_OXY"/>
</dbReference>
<evidence type="ECO:0000313" key="2">
    <source>
        <dbReference type="EMBL" id="GLK50546.1"/>
    </source>
</evidence>
<feature type="domain" description="Prolyl 4-hydroxylase alpha subunit Fe(2+) 2OG dioxygenase" evidence="1">
    <location>
        <begin position="116"/>
        <end position="213"/>
    </location>
</feature>
<reference evidence="2" key="1">
    <citation type="journal article" date="2014" name="Int. J. Syst. Evol. Microbiol.">
        <title>Complete genome sequence of Corynebacterium casei LMG S-19264T (=DSM 44701T), isolated from a smear-ripened cheese.</title>
        <authorList>
            <consortium name="US DOE Joint Genome Institute (JGI-PGF)"/>
            <person name="Walter F."/>
            <person name="Albersmeier A."/>
            <person name="Kalinowski J."/>
            <person name="Ruckert C."/>
        </authorList>
    </citation>
    <scope>NUCLEOTIDE SEQUENCE</scope>
    <source>
        <strain evidence="2">VKM B-1513</strain>
    </source>
</reference>
<dbReference type="AlphaFoldDB" id="A0A9W6MM68"/>
<dbReference type="RefSeq" id="WP_271184947.1">
    <property type="nucleotide sequence ID" value="NZ_BSFE01000001.1"/>
</dbReference>
<evidence type="ECO:0000313" key="3">
    <source>
        <dbReference type="Proteomes" id="UP001143486"/>
    </source>
</evidence>
<sequence length="328" mass="37357">MIRANVIERADEIRSAFQNASPFRHACIENFLDEDIAKQALADFPDFDEDAARNEFGDVGRKAVNTDLPRISPFYARLSDYLVSDDFVNAMSALTGIAGLKPDVNQFGGGTHENLDGQSLDPHVDFNYDMATGRHRRINLLIYLNPVWDEAWGGCIELHRNPRDPEHDETAAFAPLFNRAVMFETNEHSWHGFRRIAIPPGSPVQSRKCLSIYLYTDDRPEDEIAPPHGTFYVPPPLPDTLVEGHTLTGEDIAEIRDRIQRWSHWLEFHQKRELRMSREIEDLRVMVAPEAHYINRGVRHHVAAMLREAGEVVIALGNAVGRLFGRNR</sequence>
<dbReference type="InterPro" id="IPR051842">
    <property type="entry name" value="uS12_prolyl_hydroxylase"/>
</dbReference>
<dbReference type="PANTHER" id="PTHR12117">
    <property type="entry name" value="HISTONE ACETYLTRANSFERASE COMPLEX"/>
    <property type="match status" value="1"/>
</dbReference>